<reference evidence="1 2" key="1">
    <citation type="journal article" date="2014" name="Genome Announc.">
        <title>Draft Genome Sequences of Marine Flavobacterium Algibacter lectus Strains SS8 and NR4.</title>
        <authorList>
            <person name="Takatani N."/>
            <person name="Nakanishi M."/>
            <person name="Meirelles P."/>
            <person name="Mino S."/>
            <person name="Suda W."/>
            <person name="Oshima K."/>
            <person name="Hattori M."/>
            <person name="Ohkuma M."/>
            <person name="Hosokawa M."/>
            <person name="Miyashita K."/>
            <person name="Thompson F.L."/>
            <person name="Niwa A."/>
            <person name="Sawabe T."/>
            <person name="Sawabe T."/>
        </authorList>
    </citation>
    <scope>NUCLEOTIDE SEQUENCE [LARGE SCALE GENOMIC DNA]</scope>
    <source>
        <strain evidence="2">JCM19274</strain>
    </source>
</reference>
<evidence type="ECO:0000313" key="2">
    <source>
        <dbReference type="Proteomes" id="UP000029643"/>
    </source>
</evidence>
<comment type="caution">
    <text evidence="1">The sequence shown here is derived from an EMBL/GenBank/DDBJ whole genome shotgun (WGS) entry which is preliminary data.</text>
</comment>
<dbReference type="Proteomes" id="UP000029643">
    <property type="component" value="Unassembled WGS sequence"/>
</dbReference>
<proteinExistence type="predicted"/>
<gene>
    <name evidence="1" type="ORF">JCM19274_470</name>
</gene>
<sequence>MKFFKSIGSPGAVLNNFTFEVIEKLETGVCSLSKDKTHAFGFPFGFGFVSGSGNSNIALYSKLSTVAWGDV</sequence>
<organism evidence="1 2">
    <name type="scientific">Algibacter lectus</name>
    <dbReference type="NCBI Taxonomy" id="221126"/>
    <lineage>
        <taxon>Bacteria</taxon>
        <taxon>Pseudomonadati</taxon>
        <taxon>Bacteroidota</taxon>
        <taxon>Flavobacteriia</taxon>
        <taxon>Flavobacteriales</taxon>
        <taxon>Flavobacteriaceae</taxon>
        <taxon>Algibacter</taxon>
    </lineage>
</organism>
<dbReference type="AlphaFoldDB" id="A0A090WWX1"/>
<evidence type="ECO:0000313" key="1">
    <source>
        <dbReference type="EMBL" id="GAL81625.1"/>
    </source>
</evidence>
<name>A0A090WWX1_9FLAO</name>
<accession>A0A090WWX1</accession>
<protein>
    <submittedName>
        <fullName evidence="1">Uncharacterized protein</fullName>
    </submittedName>
</protein>
<dbReference type="EMBL" id="BBNU01000017">
    <property type="protein sequence ID" value="GAL81625.1"/>
    <property type="molecule type" value="Genomic_DNA"/>
</dbReference>